<keyword evidence="3" id="KW-1185">Reference proteome</keyword>
<dbReference type="EMBL" id="JBITYG010000006">
    <property type="protein sequence ID" value="MFI9103224.1"/>
    <property type="molecule type" value="Genomic_DNA"/>
</dbReference>
<gene>
    <name evidence="2" type="ORF">ACIGXA_22145</name>
</gene>
<protein>
    <submittedName>
        <fullName evidence="2">Uncharacterized protein</fullName>
    </submittedName>
</protein>
<feature type="chain" id="PRO_5045616877" evidence="1">
    <location>
        <begin position="32"/>
        <end position="101"/>
    </location>
</feature>
<dbReference type="RefSeq" id="WP_399651928.1">
    <property type="nucleotide sequence ID" value="NZ_JBITYG010000006.1"/>
</dbReference>
<accession>A0ABW8C9V4</accession>
<organism evidence="2 3">
    <name type="scientific">Streptomyces fildesensis</name>
    <dbReference type="NCBI Taxonomy" id="375757"/>
    <lineage>
        <taxon>Bacteria</taxon>
        <taxon>Bacillati</taxon>
        <taxon>Actinomycetota</taxon>
        <taxon>Actinomycetes</taxon>
        <taxon>Kitasatosporales</taxon>
        <taxon>Streptomycetaceae</taxon>
        <taxon>Streptomyces</taxon>
    </lineage>
</organism>
<evidence type="ECO:0000313" key="3">
    <source>
        <dbReference type="Proteomes" id="UP001614394"/>
    </source>
</evidence>
<proteinExistence type="predicted"/>
<reference evidence="2 3" key="1">
    <citation type="submission" date="2024-10" db="EMBL/GenBank/DDBJ databases">
        <title>The Natural Products Discovery Center: Release of the First 8490 Sequenced Strains for Exploring Actinobacteria Biosynthetic Diversity.</title>
        <authorList>
            <person name="Kalkreuter E."/>
            <person name="Kautsar S.A."/>
            <person name="Yang D."/>
            <person name="Bader C.D."/>
            <person name="Teijaro C.N."/>
            <person name="Fluegel L."/>
            <person name="Davis C.M."/>
            <person name="Simpson J.R."/>
            <person name="Lauterbach L."/>
            <person name="Steele A.D."/>
            <person name="Gui C."/>
            <person name="Meng S."/>
            <person name="Li G."/>
            <person name="Viehrig K."/>
            <person name="Ye F."/>
            <person name="Su P."/>
            <person name="Kiefer A.F."/>
            <person name="Nichols A."/>
            <person name="Cepeda A.J."/>
            <person name="Yan W."/>
            <person name="Fan B."/>
            <person name="Jiang Y."/>
            <person name="Adhikari A."/>
            <person name="Zheng C.-J."/>
            <person name="Schuster L."/>
            <person name="Cowan T.M."/>
            <person name="Smanski M.J."/>
            <person name="Chevrette M.G."/>
            <person name="De Carvalho L.P.S."/>
            <person name="Shen B."/>
        </authorList>
    </citation>
    <scope>NUCLEOTIDE SEQUENCE [LARGE SCALE GENOMIC DNA]</scope>
    <source>
        <strain evidence="2 3">NPDC053399</strain>
    </source>
</reference>
<dbReference type="Proteomes" id="UP001614394">
    <property type="component" value="Unassembled WGS sequence"/>
</dbReference>
<name>A0ABW8C9V4_9ACTN</name>
<keyword evidence="1" id="KW-0732">Signal</keyword>
<feature type="signal peptide" evidence="1">
    <location>
        <begin position="1"/>
        <end position="31"/>
    </location>
</feature>
<evidence type="ECO:0000313" key="2">
    <source>
        <dbReference type="EMBL" id="MFI9103224.1"/>
    </source>
</evidence>
<sequence>MKRAIRGLRAAAVTAVFAGGLLVALPGAASANDYGYTCKNWKDSSHNWSADCHVTRGKARTVTECANGKTYYGKWVGTGYWKFNGECGVYALMATDIQWKK</sequence>
<comment type="caution">
    <text evidence="2">The sequence shown here is derived from an EMBL/GenBank/DDBJ whole genome shotgun (WGS) entry which is preliminary data.</text>
</comment>
<evidence type="ECO:0000256" key="1">
    <source>
        <dbReference type="SAM" id="SignalP"/>
    </source>
</evidence>